<accession>B7K3Q6</accession>
<dbReference type="RefSeq" id="WP_012594672.1">
    <property type="nucleotide sequence ID" value="NC_011726.1"/>
</dbReference>
<dbReference type="EMBL" id="CP001287">
    <property type="protein sequence ID" value="ACK65398.1"/>
    <property type="molecule type" value="Genomic_DNA"/>
</dbReference>
<protein>
    <recommendedName>
        <fullName evidence="3">Peptidase M4 C-terminal domain-containing protein</fullName>
    </recommendedName>
</protein>
<organism evidence="1 2">
    <name type="scientific">Rippkaea orientalis (strain PCC 8801 / RF-1)</name>
    <name type="common">Cyanothece sp. (strain PCC 8801)</name>
    <dbReference type="NCBI Taxonomy" id="41431"/>
    <lineage>
        <taxon>Bacteria</taxon>
        <taxon>Bacillati</taxon>
        <taxon>Cyanobacteriota</taxon>
        <taxon>Cyanophyceae</taxon>
        <taxon>Oscillatoriophycideae</taxon>
        <taxon>Chroococcales</taxon>
        <taxon>Aphanothecaceae</taxon>
        <taxon>Rippkaea</taxon>
        <taxon>Rippkaea orientalis</taxon>
    </lineage>
</organism>
<dbReference type="HOGENOM" id="CLU_705719_0_0_3"/>
<dbReference type="KEGG" id="cyp:PCC8801_1335"/>
<reference evidence="2" key="1">
    <citation type="journal article" date="2011" name="MBio">
        <title>Novel metabolic attributes of the genus Cyanothece, comprising a group of unicellular nitrogen-fixing Cyanobacteria.</title>
        <authorList>
            <person name="Bandyopadhyay A."/>
            <person name="Elvitigala T."/>
            <person name="Welsh E."/>
            <person name="Stockel J."/>
            <person name="Liberton M."/>
            <person name="Min H."/>
            <person name="Sherman L.A."/>
            <person name="Pakrasi H.B."/>
        </authorList>
    </citation>
    <scope>NUCLEOTIDE SEQUENCE [LARGE SCALE GENOMIC DNA]</scope>
    <source>
        <strain evidence="2">PCC 8801</strain>
    </source>
</reference>
<name>B7K3Q6_RIPO1</name>
<gene>
    <name evidence="1" type="ordered locus">PCC8801_1335</name>
</gene>
<dbReference type="STRING" id="41431.PCC8801_1335"/>
<keyword evidence="2" id="KW-1185">Reference proteome</keyword>
<evidence type="ECO:0000313" key="2">
    <source>
        <dbReference type="Proteomes" id="UP000008204"/>
    </source>
</evidence>
<dbReference type="OrthoDB" id="1081532at2"/>
<evidence type="ECO:0008006" key="3">
    <source>
        <dbReference type="Google" id="ProtNLM"/>
    </source>
</evidence>
<sequence>MSITLDQRMAQTGTRFLIFPQPRYLPFFEEPEVVYVSVPPQEIQPGPADDRMYVVDAVNKQPYSFFSQPPYRGPANPPIMPGPDGHFDHLDVNNREFSCATMYATVRRVLDIWEDYFGRRIEWHFRLNYQRLELIPLITWDNAQSGYGFLEFGYGRTPAGGIDRTRPYCQNFDVLAHELGHSIIFAEVGTPNINANTDEYGGFHESAGDLVAMISSLHFNKLVERLLENTKGNLFTTNELNRIGELSENRQIRELFNYEKMSTVSQEPHELSLPLTGAIFDVFVEVFQRELVQAGLISEELARRSFHAPDENEDDDAIQAEFTTAYSGKEEQFKDALFRARDYLGAVLAEAWNQLSANNLTYARVGLQLMNSDVTISGGEYQNVIRDCFAWREISLPANSVAFQIRRLDDCGLMSYH</sequence>
<dbReference type="Proteomes" id="UP000008204">
    <property type="component" value="Chromosome"/>
</dbReference>
<dbReference type="SUPFAM" id="SSF55486">
    <property type="entry name" value="Metalloproteases ('zincins'), catalytic domain"/>
    <property type="match status" value="1"/>
</dbReference>
<dbReference type="AlphaFoldDB" id="B7K3Q6"/>
<dbReference type="eggNOG" id="COG3590">
    <property type="taxonomic scope" value="Bacteria"/>
</dbReference>
<proteinExistence type="predicted"/>
<evidence type="ECO:0000313" key="1">
    <source>
        <dbReference type="EMBL" id="ACK65398.1"/>
    </source>
</evidence>